<dbReference type="SMART" id="SM00034">
    <property type="entry name" value="CLECT"/>
    <property type="match status" value="1"/>
</dbReference>
<evidence type="ECO:0000313" key="5">
    <source>
        <dbReference type="Proteomes" id="UP000440578"/>
    </source>
</evidence>
<dbReference type="PROSITE" id="PS50041">
    <property type="entry name" value="C_TYPE_LECTIN_2"/>
    <property type="match status" value="1"/>
</dbReference>
<proteinExistence type="predicted"/>
<comment type="caution">
    <text evidence="4">The sequence shown here is derived from an EMBL/GenBank/DDBJ whole genome shotgun (WGS) entry which is preliminary data.</text>
</comment>
<dbReference type="InterPro" id="IPR050111">
    <property type="entry name" value="C-type_lectin/snaclec_domain"/>
</dbReference>
<dbReference type="SUPFAM" id="SSF56436">
    <property type="entry name" value="C-type lectin-like"/>
    <property type="match status" value="1"/>
</dbReference>
<protein>
    <submittedName>
        <fullName evidence="4">C-type lectin domain family 4 member M</fullName>
    </submittedName>
</protein>
<dbReference type="Pfam" id="PF00059">
    <property type="entry name" value="Lectin_C"/>
    <property type="match status" value="1"/>
</dbReference>
<feature type="region of interest" description="Disordered" evidence="2">
    <location>
        <begin position="1"/>
        <end position="41"/>
    </location>
</feature>
<keyword evidence="1" id="KW-1015">Disulfide bond</keyword>
<keyword evidence="5" id="KW-1185">Reference proteome</keyword>
<dbReference type="EMBL" id="VIIS01000674">
    <property type="protein sequence ID" value="KAF0306323.1"/>
    <property type="molecule type" value="Genomic_DNA"/>
</dbReference>
<dbReference type="Gene3D" id="3.10.100.10">
    <property type="entry name" value="Mannose-Binding Protein A, subunit A"/>
    <property type="match status" value="1"/>
</dbReference>
<dbReference type="InterPro" id="IPR016187">
    <property type="entry name" value="CTDL_fold"/>
</dbReference>
<organism evidence="4 5">
    <name type="scientific">Amphibalanus amphitrite</name>
    <name type="common">Striped barnacle</name>
    <name type="synonym">Balanus amphitrite</name>
    <dbReference type="NCBI Taxonomy" id="1232801"/>
    <lineage>
        <taxon>Eukaryota</taxon>
        <taxon>Metazoa</taxon>
        <taxon>Ecdysozoa</taxon>
        <taxon>Arthropoda</taxon>
        <taxon>Crustacea</taxon>
        <taxon>Multicrustacea</taxon>
        <taxon>Cirripedia</taxon>
        <taxon>Thoracica</taxon>
        <taxon>Thoracicalcarea</taxon>
        <taxon>Balanomorpha</taxon>
        <taxon>Balanoidea</taxon>
        <taxon>Balanidae</taxon>
        <taxon>Amphibalaninae</taxon>
        <taxon>Amphibalanus</taxon>
    </lineage>
</organism>
<evidence type="ECO:0000256" key="1">
    <source>
        <dbReference type="ARBA" id="ARBA00023157"/>
    </source>
</evidence>
<dbReference type="PROSITE" id="PS00615">
    <property type="entry name" value="C_TYPE_LECTIN_1"/>
    <property type="match status" value="1"/>
</dbReference>
<name>A0A6A4WJL7_AMPAM</name>
<evidence type="ECO:0000256" key="2">
    <source>
        <dbReference type="SAM" id="MobiDB-lite"/>
    </source>
</evidence>
<feature type="domain" description="C-type lectin" evidence="3">
    <location>
        <begin position="317"/>
        <end position="435"/>
    </location>
</feature>
<dbReference type="AlphaFoldDB" id="A0A6A4WJL7"/>
<dbReference type="InterPro" id="IPR018378">
    <property type="entry name" value="C-type_lectin_CS"/>
</dbReference>
<sequence length="439" mass="45942">MTAAPAASAARGSRSPVTADSSDRLPFTGTSSPEPRLPGRFLALRGSSSKDTKKKLDSLSGHLDNQTLALDELLEAVMSAKDMLIAGQMEILEAVSGGNGTCDLTELEEGQAHIKSSLGELGTEAEKLDDILKAVESAEAAILDGQDEITKDIADLNSNLESAKTEILDGQMDISDGLDTLSDELATTKSMILDGQGMISSSIDTLSSDLSTTKSMILDAIGDLDDDIADVSSQIDVAKTMILDGQTALGSDISDLSTQLTNVETSILAELSDVDTKLDELQTGQEEICDKIEALDAKLDTIISKLMGSCADGSMPVNGQCFALFEDSSNFEDAQAACEAQGGTLATMTADNAAALYALADMASNDKVWIGLTAESGTAWEWVDGTDYPSGFMDWDGGTEPSPASMRCGEAEATSSSDGNWNDISCTAQRQFICSSAPA</sequence>
<accession>A0A6A4WJL7</accession>
<dbReference type="InterPro" id="IPR001304">
    <property type="entry name" value="C-type_lectin-like"/>
</dbReference>
<dbReference type="Proteomes" id="UP000440578">
    <property type="component" value="Unassembled WGS sequence"/>
</dbReference>
<keyword evidence="4" id="KW-0430">Lectin</keyword>
<feature type="region of interest" description="Disordered" evidence="2">
    <location>
        <begin position="399"/>
        <end position="420"/>
    </location>
</feature>
<gene>
    <name evidence="4" type="primary">CLEC4M_1</name>
    <name evidence="4" type="ORF">FJT64_022119</name>
</gene>
<dbReference type="OrthoDB" id="2142683at2759"/>
<dbReference type="GO" id="GO:0030246">
    <property type="term" value="F:carbohydrate binding"/>
    <property type="evidence" value="ECO:0007669"/>
    <property type="project" value="UniProtKB-KW"/>
</dbReference>
<dbReference type="InterPro" id="IPR016186">
    <property type="entry name" value="C-type_lectin-like/link_sf"/>
</dbReference>
<evidence type="ECO:0000259" key="3">
    <source>
        <dbReference type="PROSITE" id="PS50041"/>
    </source>
</evidence>
<reference evidence="4 5" key="1">
    <citation type="submission" date="2019-07" db="EMBL/GenBank/DDBJ databases">
        <title>Draft genome assembly of a fouling barnacle, Amphibalanus amphitrite (Darwin, 1854): The first reference genome for Thecostraca.</title>
        <authorList>
            <person name="Kim W."/>
        </authorList>
    </citation>
    <scope>NUCLEOTIDE SEQUENCE [LARGE SCALE GENOMIC DNA]</scope>
    <source>
        <strain evidence="4">SNU_AA5</strain>
        <tissue evidence="4">Soma without cirri and trophi</tissue>
    </source>
</reference>
<feature type="compositionally biased region" description="Low complexity" evidence="2">
    <location>
        <begin position="1"/>
        <end position="16"/>
    </location>
</feature>
<dbReference type="PANTHER" id="PTHR22803">
    <property type="entry name" value="MANNOSE, PHOSPHOLIPASE, LECTIN RECEPTOR RELATED"/>
    <property type="match status" value="1"/>
</dbReference>
<evidence type="ECO:0000313" key="4">
    <source>
        <dbReference type="EMBL" id="KAF0306323.1"/>
    </source>
</evidence>
<dbReference type="CDD" id="cd00037">
    <property type="entry name" value="CLECT"/>
    <property type="match status" value="1"/>
</dbReference>